<feature type="compositionally biased region" description="Basic and acidic residues" evidence="2">
    <location>
        <begin position="158"/>
        <end position="173"/>
    </location>
</feature>
<proteinExistence type="inferred from homology"/>
<evidence type="ECO:0000313" key="4">
    <source>
        <dbReference type="EMBL" id="KAK2959348.1"/>
    </source>
</evidence>
<feature type="compositionally biased region" description="Basic and acidic residues" evidence="2">
    <location>
        <begin position="342"/>
        <end position="361"/>
    </location>
</feature>
<keyword evidence="5" id="KW-1185">Reference proteome</keyword>
<dbReference type="EMBL" id="JARBJD010000030">
    <property type="protein sequence ID" value="KAK2959348.1"/>
    <property type="molecule type" value="Genomic_DNA"/>
</dbReference>
<feature type="domain" description="NF-kappa-B-activating protein C-terminal" evidence="3">
    <location>
        <begin position="228"/>
        <end position="327"/>
    </location>
</feature>
<dbReference type="PANTHER" id="PTHR13087">
    <property type="entry name" value="NF-KAPPA B ACTIVATING PROTEIN"/>
    <property type="match status" value="1"/>
</dbReference>
<reference evidence="4 5" key="1">
    <citation type="journal article" date="2022" name="bioRxiv">
        <title>Genomics of Preaxostyla Flagellates Illuminates Evolutionary Transitions and the Path Towards Mitochondrial Loss.</title>
        <authorList>
            <person name="Novak L.V.F."/>
            <person name="Treitli S.C."/>
            <person name="Pyrih J."/>
            <person name="Halakuc P."/>
            <person name="Pipaliya S.V."/>
            <person name="Vacek V."/>
            <person name="Brzon O."/>
            <person name="Soukal P."/>
            <person name="Eme L."/>
            <person name="Dacks J.B."/>
            <person name="Karnkowska A."/>
            <person name="Elias M."/>
            <person name="Hampl V."/>
        </authorList>
    </citation>
    <scope>NUCLEOTIDE SEQUENCE [LARGE SCALE GENOMIC DNA]</scope>
    <source>
        <strain evidence="4">NAU3</strain>
        <tissue evidence="4">Gut</tissue>
    </source>
</reference>
<comment type="caution">
    <text evidence="4">The sequence shown here is derived from an EMBL/GenBank/DDBJ whole genome shotgun (WGS) entry which is preliminary data.</text>
</comment>
<gene>
    <name evidence="4" type="ORF">BLNAU_5657</name>
</gene>
<feature type="compositionally biased region" description="Low complexity" evidence="2">
    <location>
        <begin position="82"/>
        <end position="92"/>
    </location>
</feature>
<evidence type="ECO:0000256" key="2">
    <source>
        <dbReference type="SAM" id="MobiDB-lite"/>
    </source>
</evidence>
<organism evidence="4 5">
    <name type="scientific">Blattamonas nauphoetae</name>
    <dbReference type="NCBI Taxonomy" id="2049346"/>
    <lineage>
        <taxon>Eukaryota</taxon>
        <taxon>Metamonada</taxon>
        <taxon>Preaxostyla</taxon>
        <taxon>Oxymonadida</taxon>
        <taxon>Blattamonas</taxon>
    </lineage>
</organism>
<name>A0ABQ9Y6M5_9EUKA</name>
<dbReference type="InterPro" id="IPR009269">
    <property type="entry name" value="NKAP_C"/>
</dbReference>
<dbReference type="Proteomes" id="UP001281761">
    <property type="component" value="Unassembled WGS sequence"/>
</dbReference>
<feature type="compositionally biased region" description="Basic and acidic residues" evidence="2">
    <location>
        <begin position="42"/>
        <end position="57"/>
    </location>
</feature>
<dbReference type="Pfam" id="PF06047">
    <property type="entry name" value="Nkap_C"/>
    <property type="match status" value="1"/>
</dbReference>
<feature type="region of interest" description="Disordered" evidence="2">
    <location>
        <begin position="342"/>
        <end position="367"/>
    </location>
</feature>
<accession>A0ABQ9Y6M5</accession>
<evidence type="ECO:0000313" key="5">
    <source>
        <dbReference type="Proteomes" id="UP001281761"/>
    </source>
</evidence>
<feature type="compositionally biased region" description="Basic residues" evidence="2">
    <location>
        <begin position="137"/>
        <end position="147"/>
    </location>
</feature>
<feature type="region of interest" description="Disordered" evidence="2">
    <location>
        <begin position="22"/>
        <end position="183"/>
    </location>
</feature>
<comment type="similarity">
    <text evidence="1">Belongs to the NKAP family.</text>
</comment>
<protein>
    <submittedName>
        <fullName evidence="4">NKAP family protein</fullName>
    </submittedName>
</protein>
<feature type="compositionally biased region" description="Basic residues" evidence="2">
    <location>
        <begin position="93"/>
        <end position="112"/>
    </location>
</feature>
<sequence>MSRPPRIQESKSDENYRAYRIDLRRKTQPPHIWGDSPPPPKAYERRQKHLEQEKKSSNDVIGNDQSDDSIPDPEPRPKKRPNLSPSSSSTSRSPRRHHSSRKHKSRHRHRHSSRESRSDRKSRRHTHSRSPSSSTRLRSRHSRHSSTKRSISPISVSDLDKKPQHSTDQLPDRDSEDLHEEINVQDQRKFLSAAELREKALENAQITDSDGKGRIGPQPAPRISMDEHDYGGQLLPGEGTAMAAFVQQGKRIPRRGEIGLTPDEISHFEDVGFVMSGSRHKRMNAVRIRKESQVYSAEEKKALAQFEAEQKQIKEQKLIQTFREQIMERKKEAFDRLQHDRVLEKQKEKAHEDSVKQINDRRKGRSS</sequence>
<evidence type="ECO:0000256" key="1">
    <source>
        <dbReference type="ARBA" id="ARBA00009313"/>
    </source>
</evidence>
<dbReference type="InterPro" id="IPR040466">
    <property type="entry name" value="NKAP"/>
</dbReference>
<dbReference type="PANTHER" id="PTHR13087:SF0">
    <property type="entry name" value="NFKB ACTIVATING PROTEIN LIKE"/>
    <property type="match status" value="1"/>
</dbReference>
<evidence type="ECO:0000259" key="3">
    <source>
        <dbReference type="Pfam" id="PF06047"/>
    </source>
</evidence>